<keyword evidence="3" id="KW-1185">Reference proteome</keyword>
<protein>
    <submittedName>
        <fullName evidence="2">Uncharacterized protein</fullName>
    </submittedName>
</protein>
<gene>
    <name evidence="2" type="ORF">LWI29_027018</name>
</gene>
<evidence type="ECO:0000313" key="3">
    <source>
        <dbReference type="Proteomes" id="UP001168877"/>
    </source>
</evidence>
<evidence type="ECO:0000313" key="2">
    <source>
        <dbReference type="EMBL" id="KAK0574666.1"/>
    </source>
</evidence>
<feature type="region of interest" description="Disordered" evidence="1">
    <location>
        <begin position="73"/>
        <end position="102"/>
    </location>
</feature>
<reference evidence="2" key="2">
    <citation type="submission" date="2023-06" db="EMBL/GenBank/DDBJ databases">
        <authorList>
            <person name="Swenson N.G."/>
            <person name="Wegrzyn J.L."/>
            <person name="Mcevoy S.L."/>
        </authorList>
    </citation>
    <scope>NUCLEOTIDE SEQUENCE</scope>
    <source>
        <strain evidence="2">NS2018</strain>
        <tissue evidence="2">Leaf</tissue>
    </source>
</reference>
<accession>A0AA39RIG7</accession>
<feature type="compositionally biased region" description="Basic and acidic residues" evidence="1">
    <location>
        <begin position="73"/>
        <end position="82"/>
    </location>
</feature>
<dbReference type="EMBL" id="JAUESC010000387">
    <property type="protein sequence ID" value="KAK0574666.1"/>
    <property type="molecule type" value="Genomic_DNA"/>
</dbReference>
<name>A0AA39RIG7_ACESA</name>
<sequence length="141" mass="15349">MHSLSKLKLSNVLSTQPVLTKFNVQSSTTYYAAFATTNSSTTFISSASKFHNPTTPTTAASIDTKIDKTQEEIKTTNDNREEIEGEGEEEEEGHSQCSSLTTSVVKRKARRGSIDSLRGNSIGEVVLFGGIELDVVEVFVL</sequence>
<dbReference type="Proteomes" id="UP001168877">
    <property type="component" value="Unassembled WGS sequence"/>
</dbReference>
<proteinExistence type="predicted"/>
<organism evidence="2 3">
    <name type="scientific">Acer saccharum</name>
    <name type="common">Sugar maple</name>
    <dbReference type="NCBI Taxonomy" id="4024"/>
    <lineage>
        <taxon>Eukaryota</taxon>
        <taxon>Viridiplantae</taxon>
        <taxon>Streptophyta</taxon>
        <taxon>Embryophyta</taxon>
        <taxon>Tracheophyta</taxon>
        <taxon>Spermatophyta</taxon>
        <taxon>Magnoliopsida</taxon>
        <taxon>eudicotyledons</taxon>
        <taxon>Gunneridae</taxon>
        <taxon>Pentapetalae</taxon>
        <taxon>rosids</taxon>
        <taxon>malvids</taxon>
        <taxon>Sapindales</taxon>
        <taxon>Sapindaceae</taxon>
        <taxon>Hippocastanoideae</taxon>
        <taxon>Acereae</taxon>
        <taxon>Acer</taxon>
    </lineage>
</organism>
<feature type="compositionally biased region" description="Acidic residues" evidence="1">
    <location>
        <begin position="83"/>
        <end position="92"/>
    </location>
</feature>
<comment type="caution">
    <text evidence="2">The sequence shown here is derived from an EMBL/GenBank/DDBJ whole genome shotgun (WGS) entry which is preliminary data.</text>
</comment>
<dbReference type="AlphaFoldDB" id="A0AA39RIG7"/>
<evidence type="ECO:0000256" key="1">
    <source>
        <dbReference type="SAM" id="MobiDB-lite"/>
    </source>
</evidence>
<reference evidence="2" key="1">
    <citation type="journal article" date="2022" name="Plant J.">
        <title>Strategies of tolerance reflected in two North American maple genomes.</title>
        <authorList>
            <person name="McEvoy S.L."/>
            <person name="Sezen U.U."/>
            <person name="Trouern-Trend A."/>
            <person name="McMahon S.M."/>
            <person name="Schaberg P.G."/>
            <person name="Yang J."/>
            <person name="Wegrzyn J.L."/>
            <person name="Swenson N.G."/>
        </authorList>
    </citation>
    <scope>NUCLEOTIDE SEQUENCE</scope>
    <source>
        <strain evidence="2">NS2018</strain>
    </source>
</reference>